<dbReference type="PROSITE" id="PS00061">
    <property type="entry name" value="ADH_SHORT"/>
    <property type="match status" value="1"/>
</dbReference>
<name>A0A0R2CIK3_9LACO</name>
<accession>A0A0R2CIK3</accession>
<dbReference type="Gene3D" id="3.40.50.720">
    <property type="entry name" value="NAD(P)-binding Rossmann-like Domain"/>
    <property type="match status" value="1"/>
</dbReference>
<feature type="domain" description="Ketoreductase" evidence="3">
    <location>
        <begin position="4"/>
        <end position="189"/>
    </location>
</feature>
<dbReference type="EMBL" id="AYZK01000001">
    <property type="protein sequence ID" value="KRM87894.1"/>
    <property type="molecule type" value="Genomic_DNA"/>
</dbReference>
<dbReference type="FunFam" id="3.40.50.720:FF:000173">
    <property type="entry name" value="3-oxoacyl-[acyl-carrier protein] reductase"/>
    <property type="match status" value="1"/>
</dbReference>
<evidence type="ECO:0000256" key="1">
    <source>
        <dbReference type="ARBA" id="ARBA00006484"/>
    </source>
</evidence>
<dbReference type="InterPro" id="IPR020904">
    <property type="entry name" value="Sc_DH/Rdtase_CS"/>
</dbReference>
<dbReference type="STRING" id="1423810.FD19_GL000172"/>
<dbReference type="AlphaFoldDB" id="A0A0R2CIK3"/>
<dbReference type="RefSeq" id="WP_054749264.1">
    <property type="nucleotide sequence ID" value="NZ_AYZK01000001.1"/>
</dbReference>
<dbReference type="InterPro" id="IPR057326">
    <property type="entry name" value="KR_dom"/>
</dbReference>
<dbReference type="SUPFAM" id="SSF51735">
    <property type="entry name" value="NAD(P)-binding Rossmann-fold domains"/>
    <property type="match status" value="1"/>
</dbReference>
<dbReference type="GO" id="GO:0016491">
    <property type="term" value="F:oxidoreductase activity"/>
    <property type="evidence" value="ECO:0007669"/>
    <property type="project" value="UniProtKB-KW"/>
</dbReference>
<dbReference type="PANTHER" id="PTHR42879:SF2">
    <property type="entry name" value="3-OXOACYL-[ACYL-CARRIER-PROTEIN] REDUCTASE FABG"/>
    <property type="match status" value="1"/>
</dbReference>
<evidence type="ECO:0000313" key="4">
    <source>
        <dbReference type="EMBL" id="KRM87894.1"/>
    </source>
</evidence>
<dbReference type="PATRIC" id="fig|1423810.4.peg.176"/>
<dbReference type="PRINTS" id="PR00081">
    <property type="entry name" value="GDHRDH"/>
</dbReference>
<evidence type="ECO:0000256" key="2">
    <source>
        <dbReference type="ARBA" id="ARBA00023002"/>
    </source>
</evidence>
<gene>
    <name evidence="4" type="ORF">FD19_GL000172</name>
</gene>
<dbReference type="InterPro" id="IPR002347">
    <property type="entry name" value="SDR_fam"/>
</dbReference>
<comment type="caution">
    <text evidence="4">The sequence shown here is derived from an EMBL/GenBank/DDBJ whole genome shotgun (WGS) entry which is preliminary data.</text>
</comment>
<dbReference type="PANTHER" id="PTHR42879">
    <property type="entry name" value="3-OXOACYL-(ACYL-CARRIER-PROTEIN) REDUCTASE"/>
    <property type="match status" value="1"/>
</dbReference>
<organism evidence="4 5">
    <name type="scientific">Lacticaseibacillus thailandensis DSM 22698 = JCM 13996</name>
    <dbReference type="NCBI Taxonomy" id="1423810"/>
    <lineage>
        <taxon>Bacteria</taxon>
        <taxon>Bacillati</taxon>
        <taxon>Bacillota</taxon>
        <taxon>Bacilli</taxon>
        <taxon>Lactobacillales</taxon>
        <taxon>Lactobacillaceae</taxon>
        <taxon>Lacticaseibacillus</taxon>
    </lineage>
</organism>
<dbReference type="SMART" id="SM00822">
    <property type="entry name" value="PKS_KR"/>
    <property type="match status" value="1"/>
</dbReference>
<dbReference type="InterPro" id="IPR050259">
    <property type="entry name" value="SDR"/>
</dbReference>
<proteinExistence type="inferred from homology"/>
<protein>
    <submittedName>
        <fullName evidence="4">Dehydrogenase</fullName>
    </submittedName>
</protein>
<reference evidence="4 5" key="1">
    <citation type="journal article" date="2015" name="Genome Announc.">
        <title>Expanding the biotechnology potential of lactobacilli through comparative genomics of 213 strains and associated genera.</title>
        <authorList>
            <person name="Sun Z."/>
            <person name="Harris H.M."/>
            <person name="McCann A."/>
            <person name="Guo C."/>
            <person name="Argimon S."/>
            <person name="Zhang W."/>
            <person name="Yang X."/>
            <person name="Jeffery I.B."/>
            <person name="Cooney J.C."/>
            <person name="Kagawa T.F."/>
            <person name="Liu W."/>
            <person name="Song Y."/>
            <person name="Salvetti E."/>
            <person name="Wrobel A."/>
            <person name="Rasinkangas P."/>
            <person name="Parkhill J."/>
            <person name="Rea M.C."/>
            <person name="O'Sullivan O."/>
            <person name="Ritari J."/>
            <person name="Douillard F.P."/>
            <person name="Paul Ross R."/>
            <person name="Yang R."/>
            <person name="Briner A.E."/>
            <person name="Felis G.E."/>
            <person name="de Vos W.M."/>
            <person name="Barrangou R."/>
            <person name="Klaenhammer T.R."/>
            <person name="Caufield P.W."/>
            <person name="Cui Y."/>
            <person name="Zhang H."/>
            <person name="O'Toole P.W."/>
        </authorList>
    </citation>
    <scope>NUCLEOTIDE SEQUENCE [LARGE SCALE GENOMIC DNA]</scope>
    <source>
        <strain evidence="4 5">DSM 22698</strain>
    </source>
</reference>
<keyword evidence="2" id="KW-0560">Oxidoreductase</keyword>
<dbReference type="Pfam" id="PF13561">
    <property type="entry name" value="adh_short_C2"/>
    <property type="match status" value="1"/>
</dbReference>
<dbReference type="Proteomes" id="UP000051789">
    <property type="component" value="Unassembled WGS sequence"/>
</dbReference>
<dbReference type="InterPro" id="IPR036291">
    <property type="entry name" value="NAD(P)-bd_dom_sf"/>
</dbReference>
<evidence type="ECO:0000259" key="3">
    <source>
        <dbReference type="SMART" id="SM00822"/>
    </source>
</evidence>
<dbReference type="PRINTS" id="PR00080">
    <property type="entry name" value="SDRFAMILY"/>
</dbReference>
<comment type="similarity">
    <text evidence="1">Belongs to the short-chain dehydrogenases/reductases (SDR) family.</text>
</comment>
<dbReference type="OrthoDB" id="9803333at2"/>
<dbReference type="GO" id="GO:0032787">
    <property type="term" value="P:monocarboxylic acid metabolic process"/>
    <property type="evidence" value="ECO:0007669"/>
    <property type="project" value="UniProtKB-ARBA"/>
</dbReference>
<keyword evidence="5" id="KW-1185">Reference proteome</keyword>
<evidence type="ECO:0000313" key="5">
    <source>
        <dbReference type="Proteomes" id="UP000051789"/>
    </source>
</evidence>
<sequence>MQTGAVLVTGGGRGIGRAVAERLARDGYTVVVTIRRPLTAEVQADFDQLGVRTVQGDVTVAADAERMVADCCGPDETLVGLINNAGITRDMLITRMTVAEFQAVLTTNLVGAFNMTKPALRVMQRQRRGCIIDISSIVGLVGNIGQANYAASKAGLIGLMKTTAKEGALRGIRCNAVAPGMVATAMTAALSAKTTQRLQESIPLKRFAEPAEVADVVAFLLGNQYITGQVVTVDGGLTL</sequence>